<name>A0A9X3N3N7_9ACTN</name>
<reference evidence="3" key="1">
    <citation type="submission" date="2022-10" db="EMBL/GenBank/DDBJ databases">
        <title>The WGS of Solirubrobacter phytolaccae KCTC 29190.</title>
        <authorList>
            <person name="Jiang Z."/>
        </authorList>
    </citation>
    <scope>NUCLEOTIDE SEQUENCE</scope>
    <source>
        <strain evidence="3">KCTC 29190</strain>
    </source>
</reference>
<evidence type="ECO:0000313" key="4">
    <source>
        <dbReference type="Proteomes" id="UP001147653"/>
    </source>
</evidence>
<dbReference type="InterPro" id="IPR011576">
    <property type="entry name" value="Pyridox_Oxase_N"/>
</dbReference>
<organism evidence="3 4">
    <name type="scientific">Solirubrobacter phytolaccae</name>
    <dbReference type="NCBI Taxonomy" id="1404360"/>
    <lineage>
        <taxon>Bacteria</taxon>
        <taxon>Bacillati</taxon>
        <taxon>Actinomycetota</taxon>
        <taxon>Thermoleophilia</taxon>
        <taxon>Solirubrobacterales</taxon>
        <taxon>Solirubrobacteraceae</taxon>
        <taxon>Solirubrobacter</taxon>
    </lineage>
</organism>
<dbReference type="SUPFAM" id="SSF50475">
    <property type="entry name" value="FMN-binding split barrel"/>
    <property type="match status" value="1"/>
</dbReference>
<keyword evidence="4" id="KW-1185">Reference proteome</keyword>
<proteinExistence type="predicted"/>
<dbReference type="InterPro" id="IPR012349">
    <property type="entry name" value="Split_barrel_FMN-bd"/>
</dbReference>
<protein>
    <submittedName>
        <fullName evidence="3">Pyridoxamine 5'-phosphate oxidase family protein</fullName>
    </submittedName>
</protein>
<evidence type="ECO:0000259" key="1">
    <source>
        <dbReference type="Pfam" id="PF01243"/>
    </source>
</evidence>
<evidence type="ECO:0000313" key="3">
    <source>
        <dbReference type="EMBL" id="MDA0179113.1"/>
    </source>
</evidence>
<dbReference type="Proteomes" id="UP001147653">
    <property type="component" value="Unassembled WGS sequence"/>
</dbReference>
<dbReference type="PANTHER" id="PTHR13343:SF17">
    <property type="entry name" value="CELLULAR REPRESSOR OF E1A-STIMULATED GENES, ISOFORM A"/>
    <property type="match status" value="1"/>
</dbReference>
<accession>A0A9X3N3N7</accession>
<feature type="domain" description="Pyridoxamine 5'-phosphate oxidase N-terminal" evidence="1">
    <location>
        <begin position="36"/>
        <end position="161"/>
    </location>
</feature>
<dbReference type="InterPro" id="IPR037119">
    <property type="entry name" value="Haem_oxidase_HugZ-like_sf"/>
</dbReference>
<dbReference type="RefSeq" id="WP_270023379.1">
    <property type="nucleotide sequence ID" value="NZ_JAPDDP010000003.1"/>
</dbReference>
<gene>
    <name evidence="3" type="ORF">OJ997_02305</name>
</gene>
<dbReference type="Gene3D" id="3.20.180.10">
    <property type="entry name" value="PNP-oxidase-like"/>
    <property type="match status" value="1"/>
</dbReference>
<sequence>MAAPAFPTDHIAPADAYMGAAPLTPVTPSQTRTAAEEARTLVAQGKMAALATTSEDGTPWASAVLYAALADGTPILCLSTLAEHGRNLTREPRASLMIGEADPVGDPLDNGRVTLAGRVEVLAGAAEEEAKEAYKAASPASGLYGGFGDFTYYALRVDRVRWVGGYGRMDSADAADYHAAEADPTAAGAAYAIKHLNEDHAQNLLDMVRVLGGHPDATEATCSAIDRYGMNLNVQTPRGFTTTRIAFAETANKPGDLRGATVELARRARGEAV</sequence>
<dbReference type="Pfam" id="PF10615">
    <property type="entry name" value="DUF2470"/>
    <property type="match status" value="1"/>
</dbReference>
<dbReference type="GO" id="GO:0005737">
    <property type="term" value="C:cytoplasm"/>
    <property type="evidence" value="ECO:0007669"/>
    <property type="project" value="UniProtKB-ARBA"/>
</dbReference>
<dbReference type="EMBL" id="JAPDDP010000003">
    <property type="protein sequence ID" value="MDA0179113.1"/>
    <property type="molecule type" value="Genomic_DNA"/>
</dbReference>
<dbReference type="InterPro" id="IPR019595">
    <property type="entry name" value="DUF2470"/>
</dbReference>
<evidence type="ECO:0000259" key="2">
    <source>
        <dbReference type="Pfam" id="PF10615"/>
    </source>
</evidence>
<dbReference type="PANTHER" id="PTHR13343">
    <property type="entry name" value="CREG1 PROTEIN"/>
    <property type="match status" value="1"/>
</dbReference>
<dbReference type="AlphaFoldDB" id="A0A9X3N3N7"/>
<feature type="domain" description="DUF2470" evidence="2">
    <location>
        <begin position="191"/>
        <end position="264"/>
    </location>
</feature>
<dbReference type="Gene3D" id="2.30.110.10">
    <property type="entry name" value="Electron Transport, Fmn-binding Protein, Chain A"/>
    <property type="match status" value="1"/>
</dbReference>
<dbReference type="Pfam" id="PF01243">
    <property type="entry name" value="PNPOx_N"/>
    <property type="match status" value="1"/>
</dbReference>
<comment type="caution">
    <text evidence="3">The sequence shown here is derived from an EMBL/GenBank/DDBJ whole genome shotgun (WGS) entry which is preliminary data.</text>
</comment>